<evidence type="ECO:0000313" key="2">
    <source>
        <dbReference type="Proteomes" id="UP000527143"/>
    </source>
</evidence>
<organism evidence="1 2">
    <name type="scientific">Sphingomonas xinjiangensis</name>
    <dbReference type="NCBI Taxonomy" id="643568"/>
    <lineage>
        <taxon>Bacteria</taxon>
        <taxon>Pseudomonadati</taxon>
        <taxon>Pseudomonadota</taxon>
        <taxon>Alphaproteobacteria</taxon>
        <taxon>Sphingomonadales</taxon>
        <taxon>Sphingomonadaceae</taxon>
        <taxon>Sphingomonas</taxon>
    </lineage>
</organism>
<evidence type="ECO:0000313" key="1">
    <source>
        <dbReference type="EMBL" id="MBB5712325.1"/>
    </source>
</evidence>
<name>A0A840YIP5_9SPHN</name>
<gene>
    <name evidence="1" type="ORF">FHT02_003583</name>
</gene>
<protein>
    <submittedName>
        <fullName evidence="1">Uncharacterized protein</fullName>
    </submittedName>
</protein>
<dbReference type="RefSeq" id="WP_184090673.1">
    <property type="nucleotide sequence ID" value="NZ_JACIJF010000015.1"/>
</dbReference>
<accession>A0A840YIP5</accession>
<dbReference type="Proteomes" id="UP000527143">
    <property type="component" value="Unassembled WGS sequence"/>
</dbReference>
<comment type="caution">
    <text evidence="1">The sequence shown here is derived from an EMBL/GenBank/DDBJ whole genome shotgun (WGS) entry which is preliminary data.</text>
</comment>
<dbReference type="AlphaFoldDB" id="A0A840YIP5"/>
<sequence length="63" mass="7450">MSRHRFCMTNDRDGFIEELAQELWEERQVGADESSWSQVPPEMQQEFRNLAADTLRFLEHGHG</sequence>
<keyword evidence="2" id="KW-1185">Reference proteome</keyword>
<proteinExistence type="predicted"/>
<dbReference type="EMBL" id="JACIJF010000015">
    <property type="protein sequence ID" value="MBB5712325.1"/>
    <property type="molecule type" value="Genomic_DNA"/>
</dbReference>
<reference evidence="1 2" key="1">
    <citation type="submission" date="2020-08" db="EMBL/GenBank/DDBJ databases">
        <title>Genomic Encyclopedia of Type Strains, Phase IV (KMG-IV): sequencing the most valuable type-strain genomes for metagenomic binning, comparative biology and taxonomic classification.</title>
        <authorList>
            <person name="Goeker M."/>
        </authorList>
    </citation>
    <scope>NUCLEOTIDE SEQUENCE [LARGE SCALE GENOMIC DNA]</scope>
    <source>
        <strain evidence="1 2">DSM 26736</strain>
    </source>
</reference>